<feature type="transmembrane region" description="Helical" evidence="1">
    <location>
        <begin position="273"/>
        <end position="294"/>
    </location>
</feature>
<sequence length="304" mass="34868">MLLERKSTELPSLKDWSDFGKRFLLVFGALFFLAGVIFFFAFNWNGLHRYSKLSLVSIGLVAINITYTRNFEKLWIRELLGALAFFFVGQILLVFGQIYQTGANAYDLFFGWAVFSVLLVAVSGSPVVWFLWIFLLNLTFDLYWEQVLRFTPPVWAVYSASVLNLIALFIYEFRIRLKKNLLRSAWFSPLILVIALGWLNFGSNQSIFFLREDNQIALPYVLVTIFSLGGLYAFYRFFIYDLACLSFVLLSGLALVFSLYIKYLTGGDMVGNTFLGFFIIMGLTTGMVVHLLQIRKEHSGSESK</sequence>
<dbReference type="EMBL" id="RQHV01000051">
    <property type="protein sequence ID" value="TGN09424.1"/>
    <property type="molecule type" value="Genomic_DNA"/>
</dbReference>
<organism evidence="3 4">
    <name type="scientific">Leptospira ilyithenensis</name>
    <dbReference type="NCBI Taxonomy" id="2484901"/>
    <lineage>
        <taxon>Bacteria</taxon>
        <taxon>Pseudomonadati</taxon>
        <taxon>Spirochaetota</taxon>
        <taxon>Spirochaetia</taxon>
        <taxon>Leptospirales</taxon>
        <taxon>Leptospiraceae</taxon>
        <taxon>Leptospira</taxon>
    </lineage>
</organism>
<comment type="caution">
    <text evidence="3">The sequence shown here is derived from an EMBL/GenBank/DDBJ whole genome shotgun (WGS) entry which is preliminary data.</text>
</comment>
<evidence type="ECO:0000256" key="1">
    <source>
        <dbReference type="SAM" id="Phobius"/>
    </source>
</evidence>
<evidence type="ECO:0000313" key="4">
    <source>
        <dbReference type="Proteomes" id="UP000298264"/>
    </source>
</evidence>
<feature type="transmembrane region" description="Helical" evidence="1">
    <location>
        <begin position="108"/>
        <end position="135"/>
    </location>
</feature>
<feature type="transmembrane region" description="Helical" evidence="1">
    <location>
        <begin position="185"/>
        <end position="201"/>
    </location>
</feature>
<dbReference type="InterPro" id="IPR018677">
    <property type="entry name" value="DUF2157"/>
</dbReference>
<keyword evidence="1" id="KW-1133">Transmembrane helix</keyword>
<feature type="transmembrane region" description="Helical" evidence="1">
    <location>
        <begin position="242"/>
        <end position="261"/>
    </location>
</feature>
<evidence type="ECO:0000259" key="2">
    <source>
        <dbReference type="Pfam" id="PF09925"/>
    </source>
</evidence>
<accession>A0A4R9LPP0</accession>
<dbReference type="AlphaFoldDB" id="A0A4R9LPP0"/>
<evidence type="ECO:0000313" key="3">
    <source>
        <dbReference type="EMBL" id="TGN09424.1"/>
    </source>
</evidence>
<name>A0A4R9LPP0_9LEPT</name>
<keyword evidence="1" id="KW-0472">Membrane</keyword>
<dbReference type="RefSeq" id="WP_135764716.1">
    <property type="nucleotide sequence ID" value="NZ_RQHV01000051.1"/>
</dbReference>
<dbReference type="Pfam" id="PF09925">
    <property type="entry name" value="DUF2157"/>
    <property type="match status" value="1"/>
</dbReference>
<dbReference type="Proteomes" id="UP000298264">
    <property type="component" value="Unassembled WGS sequence"/>
</dbReference>
<feature type="transmembrane region" description="Helical" evidence="1">
    <location>
        <begin position="79"/>
        <end position="96"/>
    </location>
</feature>
<gene>
    <name evidence="3" type="ORF">EHS11_12340</name>
</gene>
<proteinExistence type="predicted"/>
<feature type="transmembrane region" description="Helical" evidence="1">
    <location>
        <begin position="23"/>
        <end position="43"/>
    </location>
</feature>
<reference evidence="3" key="1">
    <citation type="journal article" date="2019" name="PLoS Negl. Trop. Dis.">
        <title>Revisiting the worldwide diversity of Leptospira species in the environment.</title>
        <authorList>
            <person name="Vincent A.T."/>
            <person name="Schiettekatte O."/>
            <person name="Bourhy P."/>
            <person name="Veyrier F.J."/>
            <person name="Picardeau M."/>
        </authorList>
    </citation>
    <scope>NUCLEOTIDE SEQUENCE [LARGE SCALE GENOMIC DNA]</scope>
    <source>
        <strain evidence="3">201400974</strain>
    </source>
</reference>
<keyword evidence="1" id="KW-0812">Transmembrane</keyword>
<feature type="domain" description="DUF2157" evidence="2">
    <location>
        <begin position="19"/>
        <end position="129"/>
    </location>
</feature>
<protein>
    <submittedName>
        <fullName evidence="3">DUF2157 domain-containing protein</fullName>
    </submittedName>
</protein>
<feature type="transmembrane region" description="Helical" evidence="1">
    <location>
        <begin position="216"/>
        <end position="235"/>
    </location>
</feature>
<feature type="transmembrane region" description="Helical" evidence="1">
    <location>
        <begin position="155"/>
        <end position="173"/>
    </location>
</feature>
<dbReference type="OrthoDB" id="327621at2"/>
<keyword evidence="4" id="KW-1185">Reference proteome</keyword>